<keyword evidence="2" id="KW-1185">Reference proteome</keyword>
<organism evidence="1 2">
    <name type="scientific">Mucilaginibacter yixingensis</name>
    <dbReference type="NCBI Taxonomy" id="1295612"/>
    <lineage>
        <taxon>Bacteria</taxon>
        <taxon>Pseudomonadati</taxon>
        <taxon>Bacteroidota</taxon>
        <taxon>Sphingobacteriia</taxon>
        <taxon>Sphingobacteriales</taxon>
        <taxon>Sphingobacteriaceae</taxon>
        <taxon>Mucilaginibacter</taxon>
    </lineage>
</organism>
<reference evidence="1 2" key="1">
    <citation type="submission" date="2018-04" db="EMBL/GenBank/DDBJ databases">
        <title>Genomic Encyclopedia of Archaeal and Bacterial Type Strains, Phase II (KMG-II): from individual species to whole genera.</title>
        <authorList>
            <person name="Goeker M."/>
        </authorList>
    </citation>
    <scope>NUCLEOTIDE SEQUENCE [LARGE SCALE GENOMIC DNA]</scope>
    <source>
        <strain evidence="1 2">DSM 26809</strain>
    </source>
</reference>
<protein>
    <recommendedName>
        <fullName evidence="3">LysR substrate binding domain-containing protein</fullName>
    </recommendedName>
</protein>
<sequence>MNAFYRKLTKFGSLVMSCSRERQLDMADYFTVLLPAHPVVKHPERFRPELTFNDGCPGAVRNEVAILFNKAFGEE</sequence>
<proteinExistence type="predicted"/>
<gene>
    <name evidence="1" type="ORF">C8P68_106121</name>
</gene>
<evidence type="ECO:0008006" key="3">
    <source>
        <dbReference type="Google" id="ProtNLM"/>
    </source>
</evidence>
<accession>A0A2T5J6X9</accession>
<evidence type="ECO:0000313" key="2">
    <source>
        <dbReference type="Proteomes" id="UP000244168"/>
    </source>
</evidence>
<evidence type="ECO:0000313" key="1">
    <source>
        <dbReference type="EMBL" id="PTQ94907.1"/>
    </source>
</evidence>
<dbReference type="EMBL" id="QAOQ01000006">
    <property type="protein sequence ID" value="PTQ94907.1"/>
    <property type="molecule type" value="Genomic_DNA"/>
</dbReference>
<dbReference type="Proteomes" id="UP000244168">
    <property type="component" value="Unassembled WGS sequence"/>
</dbReference>
<comment type="caution">
    <text evidence="1">The sequence shown here is derived from an EMBL/GenBank/DDBJ whole genome shotgun (WGS) entry which is preliminary data.</text>
</comment>
<dbReference type="AlphaFoldDB" id="A0A2T5J6X9"/>
<name>A0A2T5J6X9_9SPHI</name>